<keyword evidence="2" id="KW-1185">Reference proteome</keyword>
<gene>
    <name evidence="1" type="ORF">SPAPADRAFT_60329</name>
</gene>
<evidence type="ECO:0000313" key="1">
    <source>
        <dbReference type="EMBL" id="EGW33005.1"/>
    </source>
</evidence>
<dbReference type="Proteomes" id="UP000000709">
    <property type="component" value="Unassembled WGS sequence"/>
</dbReference>
<sequence length="69" mass="7789">MSIYKKWMALPANGRYTIAGLTMVLAYAGDYLCTKLWEEQEARAEVLKRVEEQRAKQQGAPAVAAEKKN</sequence>
<dbReference type="RefSeq" id="XP_007374520.1">
    <property type="nucleotide sequence ID" value="XM_007374458.1"/>
</dbReference>
<proteinExistence type="predicted"/>
<dbReference type="InParanoid" id="G3AKW2"/>
<dbReference type="HOGENOM" id="CLU_2777538_0_0_1"/>
<dbReference type="EMBL" id="GL996501">
    <property type="protein sequence ID" value="EGW33005.1"/>
    <property type="molecule type" value="Genomic_DNA"/>
</dbReference>
<dbReference type="GeneID" id="18873347"/>
<protein>
    <submittedName>
        <fullName evidence="1">Uncharacterized protein</fullName>
    </submittedName>
</protein>
<organism evidence="2">
    <name type="scientific">Spathaspora passalidarum (strain NRRL Y-27907 / 11-Y1)</name>
    <dbReference type="NCBI Taxonomy" id="619300"/>
    <lineage>
        <taxon>Eukaryota</taxon>
        <taxon>Fungi</taxon>
        <taxon>Dikarya</taxon>
        <taxon>Ascomycota</taxon>
        <taxon>Saccharomycotina</taxon>
        <taxon>Pichiomycetes</taxon>
        <taxon>Debaryomycetaceae</taxon>
        <taxon>Spathaspora</taxon>
    </lineage>
</organism>
<reference evidence="1 2" key="1">
    <citation type="journal article" date="2011" name="Proc. Natl. Acad. Sci. U.S.A.">
        <title>Comparative genomics of xylose-fermenting fungi for enhanced biofuel production.</title>
        <authorList>
            <person name="Wohlbach D.J."/>
            <person name="Kuo A."/>
            <person name="Sato T.K."/>
            <person name="Potts K.M."/>
            <person name="Salamov A.A."/>
            <person name="LaButti K.M."/>
            <person name="Sun H."/>
            <person name="Clum A."/>
            <person name="Pangilinan J.L."/>
            <person name="Lindquist E.A."/>
            <person name="Lucas S."/>
            <person name="Lapidus A."/>
            <person name="Jin M."/>
            <person name="Gunawan C."/>
            <person name="Balan V."/>
            <person name="Dale B.E."/>
            <person name="Jeffries T.W."/>
            <person name="Zinkel R."/>
            <person name="Barry K.W."/>
            <person name="Grigoriev I.V."/>
            <person name="Gasch A.P."/>
        </authorList>
    </citation>
    <scope>NUCLEOTIDE SEQUENCE [LARGE SCALE GENOMIC DNA]</scope>
    <source>
        <strain evidence="2">NRRL Y-27907 / 11-Y1</strain>
    </source>
</reference>
<name>G3AKW2_SPAPN</name>
<evidence type="ECO:0000313" key="2">
    <source>
        <dbReference type="Proteomes" id="UP000000709"/>
    </source>
</evidence>
<dbReference type="KEGG" id="spaa:SPAPADRAFT_60329"/>
<dbReference type="AlphaFoldDB" id="G3AKW2"/>
<accession>G3AKW2</accession>